<evidence type="ECO:0000256" key="7">
    <source>
        <dbReference type="ARBA" id="ARBA00048696"/>
    </source>
</evidence>
<dbReference type="InterPro" id="IPR003812">
    <property type="entry name" value="Fido"/>
</dbReference>
<proteinExistence type="predicted"/>
<evidence type="ECO:0000259" key="8">
    <source>
        <dbReference type="PROSITE" id="PS51459"/>
    </source>
</evidence>
<evidence type="ECO:0000256" key="6">
    <source>
        <dbReference type="ARBA" id="ARBA00047939"/>
    </source>
</evidence>
<dbReference type="GO" id="GO:0005524">
    <property type="term" value="F:ATP binding"/>
    <property type="evidence" value="ECO:0007669"/>
    <property type="project" value="UniProtKB-KW"/>
</dbReference>
<evidence type="ECO:0000256" key="1">
    <source>
        <dbReference type="ARBA" id="ARBA00022679"/>
    </source>
</evidence>
<reference evidence="9 10" key="1">
    <citation type="submission" date="2017-09" db="EMBL/GenBank/DDBJ databases">
        <title>Genomics of the genus Arcobacter.</title>
        <authorList>
            <person name="Perez-Cataluna A."/>
            <person name="Figueras M.J."/>
            <person name="Salas-Masso N."/>
        </authorList>
    </citation>
    <scope>NUCLEOTIDE SEQUENCE [LARGE SCALE GENOMIC DNA]</scope>
    <source>
        <strain evidence="9 10">DSM 18005</strain>
    </source>
</reference>
<dbReference type="PROSITE" id="PS51459">
    <property type="entry name" value="FIDO"/>
    <property type="match status" value="1"/>
</dbReference>
<dbReference type="Gene3D" id="1.10.3290.10">
    <property type="entry name" value="Fido-like domain"/>
    <property type="match status" value="1"/>
</dbReference>
<evidence type="ECO:0000256" key="4">
    <source>
        <dbReference type="ARBA" id="ARBA00022840"/>
    </source>
</evidence>
<keyword evidence="4" id="KW-0067">ATP-binding</keyword>
<evidence type="ECO:0000313" key="9">
    <source>
        <dbReference type="EMBL" id="PKI80682.1"/>
    </source>
</evidence>
<dbReference type="PANTHER" id="PTHR39560">
    <property type="entry name" value="PROTEIN ADENYLYLTRANSFERASE FIC-RELATED"/>
    <property type="match status" value="1"/>
</dbReference>
<dbReference type="AlphaFoldDB" id="A0A2N1J2H7"/>
<protein>
    <recommendedName>
        <fullName evidence="5">protein adenylyltransferase</fullName>
        <ecNumber evidence="5">2.7.7.108</ecNumber>
    </recommendedName>
</protein>
<gene>
    <name evidence="9" type="ORF">CP960_08055</name>
</gene>
<keyword evidence="10" id="KW-1185">Reference proteome</keyword>
<evidence type="ECO:0000256" key="5">
    <source>
        <dbReference type="ARBA" id="ARBA00034531"/>
    </source>
</evidence>
<keyword evidence="1" id="KW-0808">Transferase</keyword>
<dbReference type="OrthoDB" id="9813719at2"/>
<dbReference type="Pfam" id="PF02661">
    <property type="entry name" value="Fic"/>
    <property type="match status" value="1"/>
</dbReference>
<keyword evidence="3" id="KW-0547">Nucleotide-binding</keyword>
<dbReference type="SUPFAM" id="SSF140931">
    <property type="entry name" value="Fic-like"/>
    <property type="match status" value="1"/>
</dbReference>
<dbReference type="Proteomes" id="UP000233248">
    <property type="component" value="Unassembled WGS sequence"/>
</dbReference>
<organism evidence="9 10">
    <name type="scientific">Malaciobacter halophilus</name>
    <dbReference type="NCBI Taxonomy" id="197482"/>
    <lineage>
        <taxon>Bacteria</taxon>
        <taxon>Pseudomonadati</taxon>
        <taxon>Campylobacterota</taxon>
        <taxon>Epsilonproteobacteria</taxon>
        <taxon>Campylobacterales</taxon>
        <taxon>Arcobacteraceae</taxon>
        <taxon>Malaciobacter</taxon>
    </lineage>
</organism>
<comment type="caution">
    <text evidence="9">The sequence shown here is derived from an EMBL/GenBank/DDBJ whole genome shotgun (WGS) entry which is preliminary data.</text>
</comment>
<dbReference type="GO" id="GO:0051302">
    <property type="term" value="P:regulation of cell division"/>
    <property type="evidence" value="ECO:0007669"/>
    <property type="project" value="TreeGrafter"/>
</dbReference>
<accession>A0A2N1J2H7</accession>
<evidence type="ECO:0000256" key="3">
    <source>
        <dbReference type="ARBA" id="ARBA00022741"/>
    </source>
</evidence>
<dbReference type="RefSeq" id="WP_101184909.1">
    <property type="nucleotide sequence ID" value="NZ_CP031218.1"/>
</dbReference>
<keyword evidence="2" id="KW-0548">Nucleotidyltransferase</keyword>
<dbReference type="GO" id="GO:0070733">
    <property type="term" value="F:AMPylase activity"/>
    <property type="evidence" value="ECO:0007669"/>
    <property type="project" value="UniProtKB-EC"/>
</dbReference>
<evidence type="ECO:0000313" key="10">
    <source>
        <dbReference type="Proteomes" id="UP000233248"/>
    </source>
</evidence>
<name>A0A2N1J2H7_9BACT</name>
<dbReference type="EC" id="2.7.7.108" evidence="5"/>
<evidence type="ECO:0000256" key="2">
    <source>
        <dbReference type="ARBA" id="ARBA00022695"/>
    </source>
</evidence>
<dbReference type="PANTHER" id="PTHR39560:SF1">
    <property type="entry name" value="PROTEIN ADENYLYLTRANSFERASE FIC-RELATED"/>
    <property type="match status" value="1"/>
</dbReference>
<feature type="domain" description="Fido" evidence="8">
    <location>
        <begin position="56"/>
        <end position="202"/>
    </location>
</feature>
<dbReference type="InterPro" id="IPR036597">
    <property type="entry name" value="Fido-like_dom_sf"/>
</dbReference>
<comment type="catalytic activity">
    <reaction evidence="6">
        <text>L-threonyl-[protein] + ATP = 3-O-(5'-adenylyl)-L-threonyl-[protein] + diphosphate</text>
        <dbReference type="Rhea" id="RHEA:54292"/>
        <dbReference type="Rhea" id="RHEA-COMP:11060"/>
        <dbReference type="Rhea" id="RHEA-COMP:13847"/>
        <dbReference type="ChEBI" id="CHEBI:30013"/>
        <dbReference type="ChEBI" id="CHEBI:30616"/>
        <dbReference type="ChEBI" id="CHEBI:33019"/>
        <dbReference type="ChEBI" id="CHEBI:138113"/>
        <dbReference type="EC" id="2.7.7.108"/>
    </reaction>
</comment>
<comment type="catalytic activity">
    <reaction evidence="7">
        <text>L-tyrosyl-[protein] + ATP = O-(5'-adenylyl)-L-tyrosyl-[protein] + diphosphate</text>
        <dbReference type="Rhea" id="RHEA:54288"/>
        <dbReference type="Rhea" id="RHEA-COMP:10136"/>
        <dbReference type="Rhea" id="RHEA-COMP:13846"/>
        <dbReference type="ChEBI" id="CHEBI:30616"/>
        <dbReference type="ChEBI" id="CHEBI:33019"/>
        <dbReference type="ChEBI" id="CHEBI:46858"/>
        <dbReference type="ChEBI" id="CHEBI:83624"/>
        <dbReference type="EC" id="2.7.7.108"/>
    </reaction>
</comment>
<dbReference type="EMBL" id="NXIF01000030">
    <property type="protein sequence ID" value="PKI80682.1"/>
    <property type="molecule type" value="Genomic_DNA"/>
</dbReference>
<dbReference type="KEGG" id="ahs:AHALO_0944"/>
<sequence>MSKYHQKDSKIYYDGTDIPINKLSLKNSLELHEIESILLKQAYELYISQLNENTVFDESYFINLHKNTFETLYDWAGVYRTEDMFKGASTFCIGRAVKNESKKIFDMLKKENYLKDCSFISKENFAEKIALIKSELICLHPFYELNGRITRLFFDMIVVYNGYQPIDYSNYTSQEYINASIECVKYADETFMKRIILDGLKKA</sequence>